<proteinExistence type="predicted"/>
<evidence type="ECO:0000313" key="1">
    <source>
        <dbReference type="EMBL" id="CUH63361.1"/>
    </source>
</evidence>
<sequence length="261" mass="30123">MRKLSRWGQVARQIDLIRYMWRTNAPLWVITSYLQHKLSNQLSGDNRIWARKRAAFRVQAKSLEIDQDWFSRKLPIWLRAFKAVDLDTEAPLTCLEIGSWQGLSAHFILTTLPNATLTCVDTWEGADEHLVELRFDQAAMRRIEQSFDRNLAPFADRLTKFRGTSQAFFSGGNAAPKFDLIYVDGSHQAEDVLLDAMKAFDVLKGGGLLIFDDYFWRYYPDAADNPAGAIHTFLRQKRHQLELICVDRQVVVKKSDCRDPK</sequence>
<evidence type="ECO:0000313" key="4">
    <source>
        <dbReference type="Proteomes" id="UP000051887"/>
    </source>
</evidence>
<evidence type="ECO:0000313" key="2">
    <source>
        <dbReference type="EMBL" id="CUH71961.1"/>
    </source>
</evidence>
<dbReference type="InterPro" id="IPR029063">
    <property type="entry name" value="SAM-dependent_MTases_sf"/>
</dbReference>
<dbReference type="Proteomes" id="UP000051086">
    <property type="component" value="Unassembled WGS sequence"/>
</dbReference>
<dbReference type="Gene3D" id="3.40.50.150">
    <property type="entry name" value="Vaccinia Virus protein VP39"/>
    <property type="match status" value="1"/>
</dbReference>
<dbReference type="EMBL" id="CYSB01000005">
    <property type="protein sequence ID" value="CUH63361.1"/>
    <property type="molecule type" value="Genomic_DNA"/>
</dbReference>
<protein>
    <recommendedName>
        <fullName evidence="5">O-methyltransferase</fullName>
    </recommendedName>
</protein>
<reference evidence="1 3" key="1">
    <citation type="submission" date="2015-09" db="EMBL/GenBank/DDBJ databases">
        <authorList>
            <person name="Rodrigo-Torres L."/>
            <person name="Arahal D.R."/>
        </authorList>
    </citation>
    <scope>NUCLEOTIDE SEQUENCE [LARGE SCALE GENOMIC DNA]</scope>
    <source>
        <strain evidence="1 3">CECT 5118</strain>
    </source>
</reference>
<keyword evidence="3" id="KW-1185">Reference proteome</keyword>
<name>A0A0P1G901_9RHOB</name>
<evidence type="ECO:0008006" key="5">
    <source>
        <dbReference type="Google" id="ProtNLM"/>
    </source>
</evidence>
<dbReference type="Proteomes" id="UP000051887">
    <property type="component" value="Unassembled WGS sequence"/>
</dbReference>
<organism evidence="2 4">
    <name type="scientific">Thalassovita autumnalis</name>
    <dbReference type="NCBI Taxonomy" id="2072972"/>
    <lineage>
        <taxon>Bacteria</taxon>
        <taxon>Pseudomonadati</taxon>
        <taxon>Pseudomonadota</taxon>
        <taxon>Alphaproteobacteria</taxon>
        <taxon>Rhodobacterales</taxon>
        <taxon>Roseobacteraceae</taxon>
        <taxon>Thalassovita</taxon>
    </lineage>
</organism>
<dbReference type="EMBL" id="CYSC01000027">
    <property type="protein sequence ID" value="CUH71961.1"/>
    <property type="molecule type" value="Genomic_DNA"/>
</dbReference>
<dbReference type="Pfam" id="PF13578">
    <property type="entry name" value="Methyltransf_24"/>
    <property type="match status" value="1"/>
</dbReference>
<dbReference type="SUPFAM" id="SSF53335">
    <property type="entry name" value="S-adenosyl-L-methionine-dependent methyltransferases"/>
    <property type="match status" value="1"/>
</dbReference>
<reference evidence="2 4" key="2">
    <citation type="submission" date="2015-09" db="EMBL/GenBank/DDBJ databases">
        <authorList>
            <consortium name="Swine Surveillance"/>
        </authorList>
    </citation>
    <scope>NUCLEOTIDE SEQUENCE [LARGE SCALE GENOMIC DNA]</scope>
    <source>
        <strain evidence="2 4">5120</strain>
    </source>
</reference>
<dbReference type="AlphaFoldDB" id="A0A0P1G901"/>
<accession>A0A0P1G901</accession>
<gene>
    <name evidence="1" type="ORF">TL5118_00436</name>
    <name evidence="2" type="ORF">TL5120_01756</name>
</gene>
<evidence type="ECO:0000313" key="3">
    <source>
        <dbReference type="Proteomes" id="UP000051086"/>
    </source>
</evidence>